<keyword evidence="4" id="KW-1185">Reference proteome</keyword>
<feature type="transmembrane region" description="Helical" evidence="1">
    <location>
        <begin position="132"/>
        <end position="157"/>
    </location>
</feature>
<dbReference type="Proteomes" id="UP000824120">
    <property type="component" value="Unassembled WGS sequence"/>
</dbReference>
<evidence type="ECO:0000259" key="2">
    <source>
        <dbReference type="Pfam" id="PF14111"/>
    </source>
</evidence>
<feature type="domain" description="DUF4283" evidence="2">
    <location>
        <begin position="166"/>
        <end position="254"/>
    </location>
</feature>
<proteinExistence type="predicted"/>
<comment type="caution">
    <text evidence="3">The sequence shown here is derived from an EMBL/GenBank/DDBJ whole genome shotgun (WGS) entry which is preliminary data.</text>
</comment>
<evidence type="ECO:0000313" key="4">
    <source>
        <dbReference type="Proteomes" id="UP000824120"/>
    </source>
</evidence>
<reference evidence="3" key="1">
    <citation type="submission" date="2020-09" db="EMBL/GenBank/DDBJ databases">
        <title>De no assembly of potato wild relative species, Solanum commersonii.</title>
        <authorList>
            <person name="Cho K."/>
        </authorList>
    </citation>
    <scope>NUCLEOTIDE SEQUENCE</scope>
    <source>
        <strain evidence="3">LZ3.2</strain>
        <tissue evidence="3">Leaf</tissue>
    </source>
</reference>
<dbReference type="InterPro" id="IPR040256">
    <property type="entry name" value="At4g02000-like"/>
</dbReference>
<dbReference type="AlphaFoldDB" id="A0A9J5W0Z5"/>
<dbReference type="Pfam" id="PF14111">
    <property type="entry name" value="DUF4283"/>
    <property type="match status" value="1"/>
</dbReference>
<dbReference type="EMBL" id="JACXVP010000014">
    <property type="protein sequence ID" value="KAG5569031.1"/>
    <property type="molecule type" value="Genomic_DNA"/>
</dbReference>
<keyword evidence="1" id="KW-0812">Transmembrane</keyword>
<dbReference type="OrthoDB" id="851886at2759"/>
<dbReference type="InterPro" id="IPR025558">
    <property type="entry name" value="DUF4283"/>
</dbReference>
<evidence type="ECO:0000256" key="1">
    <source>
        <dbReference type="SAM" id="Phobius"/>
    </source>
</evidence>
<organism evidence="3 4">
    <name type="scientific">Solanum commersonii</name>
    <name type="common">Commerson's wild potato</name>
    <name type="synonym">Commerson's nightshade</name>
    <dbReference type="NCBI Taxonomy" id="4109"/>
    <lineage>
        <taxon>Eukaryota</taxon>
        <taxon>Viridiplantae</taxon>
        <taxon>Streptophyta</taxon>
        <taxon>Embryophyta</taxon>
        <taxon>Tracheophyta</taxon>
        <taxon>Spermatophyta</taxon>
        <taxon>Magnoliopsida</taxon>
        <taxon>eudicotyledons</taxon>
        <taxon>Gunneridae</taxon>
        <taxon>Pentapetalae</taxon>
        <taxon>asterids</taxon>
        <taxon>lamiids</taxon>
        <taxon>Solanales</taxon>
        <taxon>Solanaceae</taxon>
        <taxon>Solanoideae</taxon>
        <taxon>Solaneae</taxon>
        <taxon>Solanum</taxon>
    </lineage>
</organism>
<gene>
    <name evidence="3" type="ORF">H5410_063952</name>
</gene>
<sequence>MDEDLVSRTPQRLHMCSRYIYLQKKNDHDCNINYEILRVGVPKPLTPPTMRSSTYEIKTFSSLNVANYPGFELEDDDDDVIYWYGLPHSVVVYDRSKTTEENIQLLKLLKDGGYKTSSEWVLKFKKLSCKSLCYYVFLALTIMLFVLLSFVVIVITYCCNYLLIIKENLQYAITGNFFYGKTDIAELRKTIPSQCGIKGDCSIMVLDTRHILIRLTMMEASVHLLYSVTFYFKAKENYWQMHTLKWDPWFKPDESIFSIASKVGRPLMGDMVTKNHTRPSCARVKIKVDLTVKLTQRVKINEEDDVIGVINPSGLKCNTITCLNIAKNIACKAMTNKIARQFTHR</sequence>
<name>A0A9J5W0Z5_SOLCO</name>
<dbReference type="PANTHER" id="PTHR31286">
    <property type="entry name" value="GLYCINE-RICH CELL WALL STRUCTURAL PROTEIN 1.8-LIKE"/>
    <property type="match status" value="1"/>
</dbReference>
<accession>A0A9J5W0Z5</accession>
<keyword evidence="1" id="KW-1133">Transmembrane helix</keyword>
<dbReference type="PANTHER" id="PTHR31286:SF179">
    <property type="entry name" value="RNASE H TYPE-1 DOMAIN-CONTAINING PROTEIN"/>
    <property type="match status" value="1"/>
</dbReference>
<evidence type="ECO:0000313" key="3">
    <source>
        <dbReference type="EMBL" id="KAG5569031.1"/>
    </source>
</evidence>
<protein>
    <recommendedName>
        <fullName evidence="2">DUF4283 domain-containing protein</fullName>
    </recommendedName>
</protein>
<keyword evidence="1" id="KW-0472">Membrane</keyword>